<feature type="transmembrane region" description="Helical" evidence="2">
    <location>
        <begin position="691"/>
        <end position="715"/>
    </location>
</feature>
<dbReference type="Proteomes" id="UP000831156">
    <property type="component" value="Chromosome 7"/>
</dbReference>
<feature type="region of interest" description="Disordered" evidence="1">
    <location>
        <begin position="567"/>
        <end position="588"/>
    </location>
</feature>
<feature type="compositionally biased region" description="Low complexity" evidence="1">
    <location>
        <begin position="632"/>
        <end position="661"/>
    </location>
</feature>
<evidence type="ECO:0000256" key="2">
    <source>
        <dbReference type="SAM" id="Phobius"/>
    </source>
</evidence>
<protein>
    <submittedName>
        <fullName evidence="3">Uncharacterized protein</fullName>
    </submittedName>
</protein>
<feature type="transmembrane region" description="Helical" evidence="2">
    <location>
        <begin position="248"/>
        <end position="266"/>
    </location>
</feature>
<dbReference type="EMBL" id="LT969430">
    <property type="protein sequence ID" value="SOV13006.1"/>
    <property type="molecule type" value="Genomic_DNA"/>
</dbReference>
<sequence>MTKNDYRTIHKFIKMTYKIIRNYMSIHIIHFIMNIILLNYMVIYIYFLNKYNNDSKKNMLDEDQNYYFQVESNKIEERLRYTLVIIYIFFCLFLRLFIYIGQYYNNNKGLCKNMRNKDNIYNVYDENNINKINNENKNKECCNFYENIIYVGNKKKYDYMNKNPKELKDKKRNEDIYISLNYIFLYILLFFIGVCNYHIKEFFFYFYCILIICEINTPLIIFMNLIKIINKYYKKNYLFKDYNSINNIKKNDLYIFFFYFVLLRYLKKFHIYEKFKVSQSEKNKVQNIKKKNNNNKKKYIISTFYKKENKIGGLFCLFNYIKNNIIIYYYIYVYKNTIHLFLKKKQINNFYEIIYSFFIKKAFIIYDTIRTSLKNVLIILRHKTVEEKNTDNYNKKEEKDINKYDHNFVIKKNLCKEINTYSNDSKEHEDEEEGKKKKDSHKEYYNNEIITEKEYEKIKKNFYKYKNYYEYFKKYKNDDTSNNMSVYENEIIDNNNFYFLPKKKKKEFQVIEQGENKLFFKNKMENEESNNIYEVQEEIKNSNTYIHSNSIHINKISTDTSLYCHSSSTEQRNKSQFHDTNNDKNNKSFLSCEKEESIQYKKKTNVIKKKKIKIYYKHYHDVEDINKKVTINNNNNKNNTNKNNNNKNNNNKNNNNNNNNNNNLMYLENNVKIFLSNFKRKMEIYKFLKRIYKVVLLLNIYLIFFIKAIIIYMNIYYFIFKSTHSLFSFHKCFLILLQCCYFCFFRLYLHEYKKLKK</sequence>
<evidence type="ECO:0000256" key="1">
    <source>
        <dbReference type="SAM" id="MobiDB-lite"/>
    </source>
</evidence>
<feature type="region of interest" description="Disordered" evidence="1">
    <location>
        <begin position="627"/>
        <end position="661"/>
    </location>
</feature>
<evidence type="ECO:0000313" key="4">
    <source>
        <dbReference type="Proteomes" id="UP000831156"/>
    </source>
</evidence>
<feature type="transmembrane region" description="Helical" evidence="2">
    <location>
        <begin position="176"/>
        <end position="197"/>
    </location>
</feature>
<keyword evidence="4" id="KW-1185">Reference proteome</keyword>
<feature type="transmembrane region" description="Helical" evidence="2">
    <location>
        <begin position="727"/>
        <end position="749"/>
    </location>
</feature>
<feature type="transmembrane region" description="Helical" evidence="2">
    <location>
        <begin position="81"/>
        <end position="100"/>
    </location>
</feature>
<reference evidence="3" key="1">
    <citation type="submission" date="2016-09" db="EMBL/GenBank/DDBJ databases">
        <authorList>
            <consortium name="Pathogen Informatics"/>
            <person name="Sun Q."/>
            <person name="Inoue M."/>
        </authorList>
    </citation>
    <scope>NUCLEOTIDE SEQUENCE</scope>
</reference>
<keyword evidence="2" id="KW-0472">Membrane</keyword>
<keyword evidence="2" id="KW-0812">Transmembrane</keyword>
<name>A0ABY1UKG6_9APIC</name>
<gene>
    <name evidence="3" type="ORF">PGABG01_0719400</name>
</gene>
<accession>A0ABY1UKG6</accession>
<organism evidence="3 4">
    <name type="scientific">Plasmodium gaboni</name>
    <dbReference type="NCBI Taxonomy" id="647221"/>
    <lineage>
        <taxon>Eukaryota</taxon>
        <taxon>Sar</taxon>
        <taxon>Alveolata</taxon>
        <taxon>Apicomplexa</taxon>
        <taxon>Aconoidasida</taxon>
        <taxon>Haemosporida</taxon>
        <taxon>Plasmodiidae</taxon>
        <taxon>Plasmodium</taxon>
        <taxon>Plasmodium (Laverania)</taxon>
    </lineage>
</organism>
<keyword evidence="2" id="KW-1133">Transmembrane helix</keyword>
<feature type="compositionally biased region" description="Basic and acidic residues" evidence="1">
    <location>
        <begin position="571"/>
        <end position="588"/>
    </location>
</feature>
<evidence type="ECO:0000313" key="3">
    <source>
        <dbReference type="EMBL" id="SOV13006.1"/>
    </source>
</evidence>
<feature type="transmembrane region" description="Helical" evidence="2">
    <location>
        <begin position="24"/>
        <end position="47"/>
    </location>
</feature>
<proteinExistence type="predicted"/>
<feature type="transmembrane region" description="Helical" evidence="2">
    <location>
        <begin position="204"/>
        <end position="228"/>
    </location>
</feature>